<dbReference type="RefSeq" id="WP_306071514.1">
    <property type="nucleotide sequence ID" value="NZ_CP120988.1"/>
</dbReference>
<keyword evidence="3" id="KW-1185">Reference proteome</keyword>
<evidence type="ECO:0000313" key="2">
    <source>
        <dbReference type="EMBL" id="WLQ56680.1"/>
    </source>
</evidence>
<dbReference type="Proteomes" id="UP001235744">
    <property type="component" value="Chromosome"/>
</dbReference>
<reference evidence="2 3" key="1">
    <citation type="submission" date="2023-03" db="EMBL/GenBank/DDBJ databases">
        <title>Isolation and description of six Streptomyces strains from soil environments, able to metabolize different microbial glucans.</title>
        <authorList>
            <person name="Widen T."/>
            <person name="Larsbrink J."/>
        </authorList>
    </citation>
    <scope>NUCLEOTIDE SEQUENCE [LARGE SCALE GENOMIC DNA]</scope>
    <source>
        <strain evidence="2 3">Alt2</strain>
    </source>
</reference>
<proteinExistence type="predicted"/>
<name>A0ABY9INI3_9ACTN</name>
<evidence type="ECO:0000313" key="3">
    <source>
        <dbReference type="Proteomes" id="UP001235744"/>
    </source>
</evidence>
<protein>
    <submittedName>
        <fullName evidence="2">Uncharacterized protein</fullName>
    </submittedName>
</protein>
<organism evidence="2 3">
    <name type="scientific">Streptomyces poriferorum</name>
    <dbReference type="NCBI Taxonomy" id="2798799"/>
    <lineage>
        <taxon>Bacteria</taxon>
        <taxon>Bacillati</taxon>
        <taxon>Actinomycetota</taxon>
        <taxon>Actinomycetes</taxon>
        <taxon>Kitasatosporales</taxon>
        <taxon>Streptomycetaceae</taxon>
        <taxon>Streptomyces</taxon>
    </lineage>
</organism>
<feature type="region of interest" description="Disordered" evidence="1">
    <location>
        <begin position="1"/>
        <end position="29"/>
    </location>
</feature>
<evidence type="ECO:0000256" key="1">
    <source>
        <dbReference type="SAM" id="MobiDB-lite"/>
    </source>
</evidence>
<accession>A0ABY9INI3</accession>
<dbReference type="EMBL" id="CP120988">
    <property type="protein sequence ID" value="WLQ56680.1"/>
    <property type="molecule type" value="Genomic_DNA"/>
</dbReference>
<gene>
    <name evidence="2" type="ORF">P8A19_15040</name>
</gene>
<sequence length="146" mass="16007">MTPDMTPDATSDMPPDATPDATADASPHATPDVQLVKDLVAEIPAFEDLYETHVFNQDGVLPHVFFWDVTQETVQSYLGLDADAPDWRRTLRFLEEQSARDVPGIDEVVVTSFLEYLPFPGKPGHEIVGELGPVMAAKFAKVRPAG</sequence>